<keyword evidence="15" id="KW-0234">DNA repair</keyword>
<keyword evidence="30" id="KW-1185">Reference proteome</keyword>
<keyword evidence="16" id="KW-0539">Nucleus</keyword>
<dbReference type="Gene3D" id="3.30.60.60">
    <property type="entry name" value="N-acetyl transferase-like"/>
    <property type="match status" value="1"/>
</dbReference>
<feature type="compositionally biased region" description="Basic and acidic residues" evidence="27">
    <location>
        <begin position="98"/>
        <end position="108"/>
    </location>
</feature>
<keyword evidence="13" id="KW-0010">Activator</keyword>
<evidence type="ECO:0000256" key="17">
    <source>
        <dbReference type="ARBA" id="ARBA00023315"/>
    </source>
</evidence>
<dbReference type="GO" id="GO:0000123">
    <property type="term" value="C:histone acetyltransferase complex"/>
    <property type="evidence" value="ECO:0007669"/>
    <property type="project" value="UniProtKB-ARBA"/>
</dbReference>
<dbReference type="Proteomes" id="UP001217417">
    <property type="component" value="Unassembled WGS sequence"/>
</dbReference>
<dbReference type="SUPFAM" id="SSF55729">
    <property type="entry name" value="Acyl-CoA N-acyltransferases (Nat)"/>
    <property type="match status" value="1"/>
</dbReference>
<comment type="catalytic activity">
    <reaction evidence="25">
        <text>L-lysyl-[histone] + acetyl-CoA = N(6)-acetyl-L-lysyl-[histone] + CoA + H(+)</text>
        <dbReference type="Rhea" id="RHEA:21992"/>
        <dbReference type="Rhea" id="RHEA-COMP:9845"/>
        <dbReference type="Rhea" id="RHEA-COMP:11338"/>
        <dbReference type="ChEBI" id="CHEBI:15378"/>
        <dbReference type="ChEBI" id="CHEBI:29969"/>
        <dbReference type="ChEBI" id="CHEBI:57287"/>
        <dbReference type="ChEBI" id="CHEBI:57288"/>
        <dbReference type="ChEBI" id="CHEBI:61930"/>
        <dbReference type="EC" id="2.3.1.48"/>
    </reaction>
    <physiologicalReaction direction="left-to-right" evidence="25">
        <dbReference type="Rhea" id="RHEA:21993"/>
    </physiologicalReaction>
</comment>
<comment type="caution">
    <text evidence="29">The sequence shown here is derived from an EMBL/GenBank/DDBJ whole genome shotgun (WGS) entry which is preliminary data.</text>
</comment>
<feature type="compositionally biased region" description="Low complexity" evidence="27">
    <location>
        <begin position="110"/>
        <end position="119"/>
    </location>
</feature>
<dbReference type="Pfam" id="PF17772">
    <property type="entry name" value="zf-MYST"/>
    <property type="match status" value="1"/>
</dbReference>
<dbReference type="FunFam" id="3.30.60.60:FF:000001">
    <property type="entry name" value="Histone acetyltransferase"/>
    <property type="match status" value="1"/>
</dbReference>
<evidence type="ECO:0000256" key="18">
    <source>
        <dbReference type="ARBA" id="ARBA00031065"/>
    </source>
</evidence>
<dbReference type="PANTHER" id="PTHR10615">
    <property type="entry name" value="HISTONE ACETYLTRANSFERASE"/>
    <property type="match status" value="1"/>
</dbReference>
<evidence type="ECO:0000313" key="30">
    <source>
        <dbReference type="Proteomes" id="UP001217417"/>
    </source>
</evidence>
<dbReference type="GO" id="GO:0005634">
    <property type="term" value="C:nucleus"/>
    <property type="evidence" value="ECO:0007669"/>
    <property type="project" value="UniProtKB-SubCell"/>
</dbReference>
<dbReference type="Pfam" id="PF01853">
    <property type="entry name" value="MOZ_SAS"/>
    <property type="match status" value="1"/>
</dbReference>
<evidence type="ECO:0000256" key="25">
    <source>
        <dbReference type="ARBA" id="ARBA00048940"/>
    </source>
</evidence>
<gene>
    <name evidence="29" type="ORF">POJ06DRAFT_281684</name>
</gene>
<dbReference type="Gene3D" id="2.30.30.140">
    <property type="match status" value="1"/>
</dbReference>
<feature type="domain" description="MYST-type HAT" evidence="28">
    <location>
        <begin position="188"/>
        <end position="462"/>
    </location>
</feature>
<dbReference type="EC" id="2.3.1.48" evidence="3"/>
<keyword evidence="10" id="KW-0156">Chromatin regulator</keyword>
<dbReference type="Pfam" id="PF11717">
    <property type="entry name" value="Tudor-knot"/>
    <property type="match status" value="1"/>
</dbReference>
<evidence type="ECO:0000256" key="3">
    <source>
        <dbReference type="ARBA" id="ARBA00013184"/>
    </source>
</evidence>
<evidence type="ECO:0000256" key="14">
    <source>
        <dbReference type="ARBA" id="ARBA00023163"/>
    </source>
</evidence>
<keyword evidence="11" id="KW-0007">Acetylation</keyword>
<evidence type="ECO:0000256" key="12">
    <source>
        <dbReference type="ARBA" id="ARBA00023015"/>
    </source>
</evidence>
<feature type="region of interest" description="Disordered" evidence="27">
    <location>
        <begin position="1"/>
        <end position="32"/>
    </location>
</feature>
<dbReference type="RefSeq" id="XP_056044181.1">
    <property type="nucleotide sequence ID" value="XM_056189963.1"/>
</dbReference>
<sequence length="474" mass="55208">MAQRYIKCDNQNPPSGSVSAAPSIPSRSQSPPPVSIATLAQLRVGCKVWVSKDNDYRIAELLSIHTKKGEPVFYVHYQDFNKRLDEWVTAARLDLSRPVEWPRPDKPKKASASSASKNSKNSKDTPLVRDRKNKRSRDVDAKDADLMDLDDTLPETTDGLQPENYSREEEIEKLRTSGSMTQNAHEVARVRNFMKIQFGQHEIEPWYFSPYPIELTEVDCLYICEFCLSYYGSIKQFQRHRVKCQLQHPPGNEIYRDENVSFFEIDGRRQRTWCRNLCLLSKLFLDHKTLYYDVDPFLFYCMTRRDNLGHHLLGYFSKEKESAEQYNVACILTLPQYQRLGYGKLLIAFSYELSKKEGKLGSPEKPLSDLGLLSYRAYWSDTIIELLADEERDAKETTIEEIATTTAMTTQDVLHTLQTLNMLKYYKGQHIICLTNGVLEYREKLNKRRRRKLDPQKLQWKPPVFTPAQLRFAW</sequence>
<dbReference type="GeneID" id="80885129"/>
<evidence type="ECO:0000256" key="19">
    <source>
        <dbReference type="ARBA" id="ARBA00031133"/>
    </source>
</evidence>
<comment type="catalytic activity">
    <reaction evidence="24">
        <text>L-lysyl-[protein] + acetyl-CoA = N(6)-acetyl-L-lysyl-[protein] + CoA + H(+)</text>
        <dbReference type="Rhea" id="RHEA:45948"/>
        <dbReference type="Rhea" id="RHEA-COMP:9752"/>
        <dbReference type="Rhea" id="RHEA-COMP:10731"/>
        <dbReference type="ChEBI" id="CHEBI:15378"/>
        <dbReference type="ChEBI" id="CHEBI:29969"/>
        <dbReference type="ChEBI" id="CHEBI:57287"/>
        <dbReference type="ChEBI" id="CHEBI:57288"/>
        <dbReference type="ChEBI" id="CHEBI:61930"/>
    </reaction>
    <physiologicalReaction direction="left-to-right" evidence="24">
        <dbReference type="Rhea" id="RHEA:45949"/>
    </physiologicalReaction>
</comment>
<organism evidence="29 30">
    <name type="scientific">Lipomyces tetrasporus</name>
    <dbReference type="NCBI Taxonomy" id="54092"/>
    <lineage>
        <taxon>Eukaryota</taxon>
        <taxon>Fungi</taxon>
        <taxon>Dikarya</taxon>
        <taxon>Ascomycota</taxon>
        <taxon>Saccharomycotina</taxon>
        <taxon>Lipomycetes</taxon>
        <taxon>Lipomycetales</taxon>
        <taxon>Lipomycetaceae</taxon>
        <taxon>Lipomyces</taxon>
    </lineage>
</organism>
<evidence type="ECO:0000256" key="24">
    <source>
        <dbReference type="ARBA" id="ARBA00047787"/>
    </source>
</evidence>
<dbReference type="GO" id="GO:0008270">
    <property type="term" value="F:zinc ion binding"/>
    <property type="evidence" value="ECO:0007669"/>
    <property type="project" value="UniProtKB-KW"/>
</dbReference>
<dbReference type="SMART" id="SM00298">
    <property type="entry name" value="CHROMO"/>
    <property type="match status" value="1"/>
</dbReference>
<keyword evidence="9" id="KW-0862">Zinc</keyword>
<dbReference type="PANTHER" id="PTHR10615:SF218">
    <property type="entry name" value="HISTONE ACETYLTRANSFERASE ESA1"/>
    <property type="match status" value="1"/>
</dbReference>
<dbReference type="InterPro" id="IPR016181">
    <property type="entry name" value="Acyl_CoA_acyltransferase"/>
</dbReference>
<keyword evidence="12" id="KW-0805">Transcription regulation</keyword>
<evidence type="ECO:0000256" key="15">
    <source>
        <dbReference type="ARBA" id="ARBA00023204"/>
    </source>
</evidence>
<evidence type="ECO:0000256" key="11">
    <source>
        <dbReference type="ARBA" id="ARBA00022990"/>
    </source>
</evidence>
<evidence type="ECO:0000256" key="23">
    <source>
        <dbReference type="ARBA" id="ARBA00047752"/>
    </source>
</evidence>
<keyword evidence="8" id="KW-0863">Zinc-finger</keyword>
<dbReference type="InterPro" id="IPR016197">
    <property type="entry name" value="Chromo-like_dom_sf"/>
</dbReference>
<evidence type="ECO:0000256" key="16">
    <source>
        <dbReference type="ARBA" id="ARBA00023242"/>
    </source>
</evidence>
<keyword evidence="14" id="KW-0804">Transcription</keyword>
<dbReference type="CDD" id="cd04301">
    <property type="entry name" value="NAT_SF"/>
    <property type="match status" value="1"/>
</dbReference>
<dbReference type="EMBL" id="JARPMG010000005">
    <property type="protein sequence ID" value="KAJ8100731.1"/>
    <property type="molecule type" value="Genomic_DNA"/>
</dbReference>
<reference evidence="29" key="1">
    <citation type="submission" date="2023-03" db="EMBL/GenBank/DDBJ databases">
        <title>Near-Complete genome sequence of Lipomyces tetrasporous NRRL Y-64009, an oleaginous yeast capable of growing on lignocellulosic hydrolysates.</title>
        <authorList>
            <consortium name="Lawrence Berkeley National Laboratory"/>
            <person name="Jagtap S.S."/>
            <person name="Liu J.-J."/>
            <person name="Walukiewicz H.E."/>
            <person name="Pangilinan J."/>
            <person name="Lipzen A."/>
            <person name="Ahrendt S."/>
            <person name="Koriabine M."/>
            <person name="Cobaugh K."/>
            <person name="Salamov A."/>
            <person name="Yoshinaga Y."/>
            <person name="Ng V."/>
            <person name="Daum C."/>
            <person name="Grigoriev I.V."/>
            <person name="Slininger P.J."/>
            <person name="Dien B.S."/>
            <person name="Jin Y.-S."/>
            <person name="Rao C.V."/>
        </authorList>
    </citation>
    <scope>NUCLEOTIDE SEQUENCE</scope>
    <source>
        <strain evidence="29">NRRL Y-64009</strain>
    </source>
</reference>
<dbReference type="InterPro" id="IPR025995">
    <property type="entry name" value="Tudor-knot"/>
</dbReference>
<dbReference type="InterPro" id="IPR036388">
    <property type="entry name" value="WH-like_DNA-bd_sf"/>
</dbReference>
<dbReference type="Gene3D" id="3.40.630.30">
    <property type="match status" value="1"/>
</dbReference>
<evidence type="ECO:0000256" key="9">
    <source>
        <dbReference type="ARBA" id="ARBA00022833"/>
    </source>
</evidence>
<proteinExistence type="inferred from homology"/>
<comment type="function">
    <text evidence="21">Catalytic component of the NuA4 histone acetyltransferase (HAT) complex which is involved in epigenetic transcriptional activation of selected genes principally by acetylation of nucleosomal histones H4, H3, H2B, H2A and H2A variant H2A.Z. Acetylates histone H4 to form H4K5ac, H4K8ac, H4K12ac and H4K16ac, histone H3 to form H3K14ac, and histone H2A to form H2AK4ac and H2AK7ac. The NuA4 complex is involved in the DNA damage response and is required for chromosome segregation. The NuA4 complex plays a direct role in repair of DNA double-strand breaks (DSBs) through homologous recombination. Recruitment to promoters depends on H3K4me. Also acetylates non-histone proteins. In addition to protein acetyltransferase, can use different acyl-CoA substrates, such as 2-hydroxyisobutanoyl-CoA (2-hydroxyisobutyryl-CoA) or (2E)-butenoyl-CoA (crotonyl-CoA), and is able to mediate protein 2-hydroxyisobutyrylation and crotonylation, respectively.</text>
</comment>
<dbReference type="InterPro" id="IPR000953">
    <property type="entry name" value="Chromo/chromo_shadow_dom"/>
</dbReference>
<dbReference type="InterPro" id="IPR002717">
    <property type="entry name" value="HAT_MYST-type"/>
</dbReference>
<evidence type="ECO:0000313" key="29">
    <source>
        <dbReference type="EMBL" id="KAJ8100731.1"/>
    </source>
</evidence>
<dbReference type="FunFam" id="3.40.630.30:FF:000002">
    <property type="entry name" value="Histone acetyltransferase"/>
    <property type="match status" value="1"/>
</dbReference>
<evidence type="ECO:0000256" key="21">
    <source>
        <dbReference type="ARBA" id="ARBA00045805"/>
    </source>
</evidence>
<accession>A0AAD7QTI4</accession>
<keyword evidence="17" id="KW-0012">Acyltransferase</keyword>
<evidence type="ECO:0000256" key="27">
    <source>
        <dbReference type="SAM" id="MobiDB-lite"/>
    </source>
</evidence>
<evidence type="ECO:0000256" key="6">
    <source>
        <dbReference type="ARBA" id="ARBA00022723"/>
    </source>
</evidence>
<dbReference type="AlphaFoldDB" id="A0AAD7QTI4"/>
<evidence type="ECO:0000256" key="4">
    <source>
        <dbReference type="ARBA" id="ARBA00022255"/>
    </source>
</evidence>
<dbReference type="SUPFAM" id="SSF54160">
    <property type="entry name" value="Chromo domain-like"/>
    <property type="match status" value="1"/>
</dbReference>
<dbReference type="PROSITE" id="PS51726">
    <property type="entry name" value="MYST_HAT"/>
    <property type="match status" value="1"/>
</dbReference>
<comment type="catalytic activity">
    <reaction evidence="23">
        <text>(2E)-butenoyl-CoA + L-lysyl-[protein] = N(6)-(2E)-butenoyl-L-lysyl-[protein] + CoA + H(+)</text>
        <dbReference type="Rhea" id="RHEA:53908"/>
        <dbReference type="Rhea" id="RHEA-COMP:9752"/>
        <dbReference type="Rhea" id="RHEA-COMP:13707"/>
        <dbReference type="ChEBI" id="CHEBI:15378"/>
        <dbReference type="ChEBI" id="CHEBI:29969"/>
        <dbReference type="ChEBI" id="CHEBI:57287"/>
        <dbReference type="ChEBI" id="CHEBI:57332"/>
        <dbReference type="ChEBI" id="CHEBI:137954"/>
    </reaction>
    <physiologicalReaction direction="left-to-right" evidence="23">
        <dbReference type="Rhea" id="RHEA:53909"/>
    </physiologicalReaction>
</comment>
<evidence type="ECO:0000256" key="5">
    <source>
        <dbReference type="ARBA" id="ARBA00022679"/>
    </source>
</evidence>
<keyword evidence="7" id="KW-0227">DNA damage</keyword>
<keyword evidence="6" id="KW-0479">Metal-binding</keyword>
<feature type="active site" description="Proton donor/acceptor" evidence="26">
    <location>
        <position position="364"/>
    </location>
</feature>
<evidence type="ECO:0000256" key="10">
    <source>
        <dbReference type="ARBA" id="ARBA00022853"/>
    </source>
</evidence>
<comment type="similarity">
    <text evidence="2">Belongs to the MYST (SAS/MOZ) family.</text>
</comment>
<dbReference type="FunFam" id="2.30.30.140:FF:000013">
    <property type="entry name" value="Histone acetyltransferase"/>
    <property type="match status" value="1"/>
</dbReference>
<evidence type="ECO:0000256" key="7">
    <source>
        <dbReference type="ARBA" id="ARBA00022763"/>
    </source>
</evidence>
<feature type="compositionally biased region" description="Polar residues" evidence="27">
    <location>
        <begin position="9"/>
        <end position="20"/>
    </location>
</feature>
<dbReference type="InterPro" id="IPR050603">
    <property type="entry name" value="MYST_HAT"/>
</dbReference>
<evidence type="ECO:0000256" key="26">
    <source>
        <dbReference type="PIRSR" id="PIRSR602717-51"/>
    </source>
</evidence>
<keyword evidence="5" id="KW-0808">Transferase</keyword>
<evidence type="ECO:0000256" key="22">
    <source>
        <dbReference type="ARBA" id="ARBA00047557"/>
    </source>
</evidence>
<comment type="catalytic activity">
    <reaction evidence="22">
        <text>2-hydroxyisobutanoyl-CoA + L-lysyl-[protein] = N(6)-(2-hydroxyisobutanoyl)-L-lysyl-[protein] + CoA + H(+)</text>
        <dbReference type="Rhea" id="RHEA:24180"/>
        <dbReference type="Rhea" id="RHEA-COMP:9752"/>
        <dbReference type="Rhea" id="RHEA-COMP:15921"/>
        <dbReference type="ChEBI" id="CHEBI:15378"/>
        <dbReference type="ChEBI" id="CHEBI:29969"/>
        <dbReference type="ChEBI" id="CHEBI:57287"/>
        <dbReference type="ChEBI" id="CHEBI:131780"/>
        <dbReference type="ChEBI" id="CHEBI:144968"/>
    </reaction>
    <physiologicalReaction direction="left-to-right" evidence="22">
        <dbReference type="Rhea" id="RHEA:24181"/>
    </physiologicalReaction>
</comment>
<evidence type="ECO:0000256" key="20">
    <source>
        <dbReference type="ARBA" id="ARBA00031553"/>
    </source>
</evidence>
<dbReference type="GO" id="GO:0006357">
    <property type="term" value="P:regulation of transcription by RNA polymerase II"/>
    <property type="evidence" value="ECO:0007669"/>
    <property type="project" value="TreeGrafter"/>
</dbReference>
<evidence type="ECO:0000256" key="13">
    <source>
        <dbReference type="ARBA" id="ARBA00023159"/>
    </source>
</evidence>
<feature type="compositionally biased region" description="Basic and acidic residues" evidence="27">
    <location>
        <begin position="121"/>
        <end position="145"/>
    </location>
</feature>
<comment type="subcellular location">
    <subcellularLocation>
        <location evidence="1">Nucleus</location>
    </subcellularLocation>
</comment>
<dbReference type="Gene3D" id="1.10.10.10">
    <property type="entry name" value="Winged helix-like DNA-binding domain superfamily/Winged helix DNA-binding domain"/>
    <property type="match status" value="1"/>
</dbReference>
<evidence type="ECO:0000256" key="2">
    <source>
        <dbReference type="ARBA" id="ARBA00010107"/>
    </source>
</evidence>
<dbReference type="GO" id="GO:0004402">
    <property type="term" value="F:histone acetyltransferase activity"/>
    <property type="evidence" value="ECO:0007669"/>
    <property type="project" value="InterPro"/>
</dbReference>
<dbReference type="InterPro" id="IPR040706">
    <property type="entry name" value="Zf-MYST"/>
</dbReference>
<evidence type="ECO:0000256" key="1">
    <source>
        <dbReference type="ARBA" id="ARBA00004123"/>
    </source>
</evidence>
<protein>
    <recommendedName>
        <fullName evidence="4">Histone acetyltransferase ESA1</fullName>
        <ecNumber evidence="3">2.3.1.48</ecNumber>
    </recommendedName>
    <alternativeName>
        <fullName evidence="18">Protein 2-hydroxyisobutyryltransferase ESA1</fullName>
    </alternativeName>
    <alternativeName>
        <fullName evidence="20">Protein acetyltransferase ESA1</fullName>
    </alternativeName>
    <alternativeName>
        <fullName evidence="19">Protein crotonyltransferase ESA1</fullName>
    </alternativeName>
</protein>
<feature type="region of interest" description="Disordered" evidence="27">
    <location>
        <begin position="98"/>
        <end position="166"/>
    </location>
</feature>
<evidence type="ECO:0000256" key="8">
    <source>
        <dbReference type="ARBA" id="ARBA00022771"/>
    </source>
</evidence>
<evidence type="ECO:0000259" key="28">
    <source>
        <dbReference type="PROSITE" id="PS51726"/>
    </source>
</evidence>
<dbReference type="FunFam" id="1.10.10.10:FF:000022">
    <property type="entry name" value="Histone acetyltransferase"/>
    <property type="match status" value="1"/>
</dbReference>
<dbReference type="GO" id="GO:0003682">
    <property type="term" value="F:chromatin binding"/>
    <property type="evidence" value="ECO:0007669"/>
    <property type="project" value="TreeGrafter"/>
</dbReference>
<dbReference type="GO" id="GO:0003712">
    <property type="term" value="F:transcription coregulator activity"/>
    <property type="evidence" value="ECO:0007669"/>
    <property type="project" value="TreeGrafter"/>
</dbReference>
<dbReference type="GO" id="GO:0006281">
    <property type="term" value="P:DNA repair"/>
    <property type="evidence" value="ECO:0007669"/>
    <property type="project" value="UniProtKB-KW"/>
</dbReference>
<name>A0AAD7QTI4_9ASCO</name>